<dbReference type="STRING" id="387005.A0A183H3Z8"/>
<evidence type="ECO:0000313" key="2">
    <source>
        <dbReference type="EMBL" id="VDO32240.1"/>
    </source>
</evidence>
<organism evidence="4">
    <name type="scientific">Onchocerca flexuosa</name>
    <dbReference type="NCBI Taxonomy" id="387005"/>
    <lineage>
        <taxon>Eukaryota</taxon>
        <taxon>Metazoa</taxon>
        <taxon>Ecdysozoa</taxon>
        <taxon>Nematoda</taxon>
        <taxon>Chromadorea</taxon>
        <taxon>Rhabditida</taxon>
        <taxon>Spirurina</taxon>
        <taxon>Spiruromorpha</taxon>
        <taxon>Filarioidea</taxon>
        <taxon>Onchocercidae</taxon>
        <taxon>Onchocerca</taxon>
    </lineage>
</organism>
<accession>A0A183H3Z8</accession>
<dbReference type="InterPro" id="IPR053964">
    <property type="entry name" value="INT1_R3"/>
</dbReference>
<dbReference type="Proteomes" id="UP000267606">
    <property type="component" value="Unassembled WGS sequence"/>
</dbReference>
<protein>
    <submittedName>
        <fullName evidence="4">Integrator complex subunit 7</fullName>
    </submittedName>
</protein>
<dbReference type="EMBL" id="UZAJ01001223">
    <property type="protein sequence ID" value="VDO32240.1"/>
    <property type="molecule type" value="Genomic_DNA"/>
</dbReference>
<reference evidence="2 3" key="2">
    <citation type="submission" date="2018-11" db="EMBL/GenBank/DDBJ databases">
        <authorList>
            <consortium name="Pathogen Informatics"/>
        </authorList>
    </citation>
    <scope>NUCLEOTIDE SEQUENCE [LARGE SCALE GENOMIC DNA]</scope>
</reference>
<gene>
    <name evidence="2" type="ORF">OFLC_LOCUS2208</name>
</gene>
<evidence type="ECO:0000313" key="3">
    <source>
        <dbReference type="Proteomes" id="UP000267606"/>
    </source>
</evidence>
<evidence type="ECO:0000259" key="1">
    <source>
        <dbReference type="Pfam" id="PF22927"/>
    </source>
</evidence>
<dbReference type="AlphaFoldDB" id="A0A183H3Z8"/>
<keyword evidence="3" id="KW-1185">Reference proteome</keyword>
<dbReference type="WBParaSite" id="OFLC_0000220701-mRNA-1">
    <property type="protein sequence ID" value="OFLC_0000220701-mRNA-1"/>
    <property type="gene ID" value="OFLC_0000220701"/>
</dbReference>
<proteinExistence type="predicted"/>
<evidence type="ECO:0000313" key="4">
    <source>
        <dbReference type="WBParaSite" id="OFLC_0000220701-mRNA-1"/>
    </source>
</evidence>
<dbReference type="Pfam" id="PF22927">
    <property type="entry name" value="INT1_R3"/>
    <property type="match status" value="1"/>
</dbReference>
<name>A0A183H3Z8_9BILA</name>
<sequence length="288" mass="32362">MSVLRTVISAFHASKTYAFSTEQYDVFIQYALVEMEHHPDDVITLLMKFLENNANIRRDVTQGLITQVSCALASSGNIQRKRFAQQIADAFVGRFPDARLKNDAIAIDSYRSVSIQDRTVHNAIVELFSAAATPTCLMDHKISTLAQMARSQPCVVLRHLPLLSACLASVAQLPVRQLRTNSYQSLLQYIPKLLLDLAPQSFEEADRLQAILQTFFTLFENVGCGRTWIPLAQILQNVCVAYLELNAKSAKTYFLTQIEAIKQLCLCLKSPSSKILIDMIMCLNRVEE</sequence>
<feature type="domain" description="Integrator complex subunit 1 R3" evidence="1">
    <location>
        <begin position="117"/>
        <end position="267"/>
    </location>
</feature>
<reference evidence="4" key="1">
    <citation type="submission" date="2016-06" db="UniProtKB">
        <authorList>
            <consortium name="WormBaseParasite"/>
        </authorList>
    </citation>
    <scope>IDENTIFICATION</scope>
</reference>